<reference evidence="8 9" key="1">
    <citation type="journal article" date="2015" name="Annu Rev Anim Biosci">
        <title>The Genome 10K Project: a way forward.</title>
        <authorList>
            <person name="Koepfli K.P."/>
            <person name="Paten B."/>
            <person name="O'Brien S.J."/>
            <person name="Koepfli K.P."/>
            <person name="Paten B."/>
            <person name="Antunes A."/>
            <person name="Belov K."/>
            <person name="Bustamante C."/>
            <person name="Castoe T.A."/>
            <person name="Clawson H."/>
            <person name="Crawford A.J."/>
            <person name="Diekhans M."/>
            <person name="Distel D."/>
            <person name="Durbin R."/>
            <person name="Earl D."/>
            <person name="Fujita M.K."/>
            <person name="Gamble T."/>
            <person name="Georges A."/>
            <person name="Gemmell N."/>
            <person name="Gilbert M.T."/>
            <person name="Graves J.M."/>
            <person name="Green R.E."/>
            <person name="Hickey G."/>
            <person name="Jarvis E.D."/>
            <person name="Johnson W."/>
            <person name="Komissarov A."/>
            <person name="Korf I."/>
            <person name="Kuhn R."/>
            <person name="Larkin D.M."/>
            <person name="Lewin H."/>
            <person name="Lopez J.V."/>
            <person name="Ma J."/>
            <person name="Marques-Bonet T."/>
            <person name="Miller W."/>
            <person name="Murphy R."/>
            <person name="Pevzner P."/>
            <person name="Shapiro B."/>
            <person name="Steiner C."/>
            <person name="Tamazian G."/>
            <person name="Venkatesh B."/>
            <person name="Wang J."/>
            <person name="Wayne R."/>
            <person name="Wiley E."/>
            <person name="Yang H."/>
            <person name="Zhang G."/>
            <person name="Haussler D."/>
            <person name="Ryder O."/>
            <person name="O'Brien S.J."/>
        </authorList>
    </citation>
    <scope>NUCLEOTIDE SEQUENCE</scope>
</reference>
<evidence type="ECO:0000256" key="5">
    <source>
        <dbReference type="ARBA" id="ARBA00048290"/>
    </source>
</evidence>
<dbReference type="GO" id="GO:0047522">
    <property type="term" value="F:15-oxoprostaglandin 13-reductase [NAD(P)+] activity"/>
    <property type="evidence" value="ECO:0007669"/>
    <property type="project" value="UniProtKB-EC"/>
</dbReference>
<organism evidence="8 9">
    <name type="scientific">Rhinolophus ferrumequinum</name>
    <name type="common">Greater horseshoe bat</name>
    <dbReference type="NCBI Taxonomy" id="59479"/>
    <lineage>
        <taxon>Eukaryota</taxon>
        <taxon>Metazoa</taxon>
        <taxon>Chordata</taxon>
        <taxon>Craniata</taxon>
        <taxon>Vertebrata</taxon>
        <taxon>Euteleostomi</taxon>
        <taxon>Mammalia</taxon>
        <taxon>Eutheria</taxon>
        <taxon>Laurasiatheria</taxon>
        <taxon>Chiroptera</taxon>
        <taxon>Yinpterochiroptera</taxon>
        <taxon>Rhinolophoidea</taxon>
        <taxon>Rhinolophidae</taxon>
        <taxon>Rhinolophinae</taxon>
        <taxon>Rhinolophus</taxon>
    </lineage>
</organism>
<comment type="catalytic activity">
    <reaction evidence="4">
        <text>13,14-dihydro-15-oxo-prostaglandin F1alpha + NADP(+) = 15-oxoprostaglandin F1alpha + NADPH + H(+)</text>
        <dbReference type="Rhea" id="RHEA:50592"/>
        <dbReference type="ChEBI" id="CHEBI:15378"/>
        <dbReference type="ChEBI" id="CHEBI:57783"/>
        <dbReference type="ChEBI" id="CHEBI:58349"/>
        <dbReference type="ChEBI" id="CHEBI:79072"/>
        <dbReference type="ChEBI" id="CHEBI:133411"/>
    </reaction>
    <physiologicalReaction direction="right-to-left" evidence="4">
        <dbReference type="Rhea" id="RHEA:50594"/>
    </physiologicalReaction>
</comment>
<proteinExistence type="inferred from homology"/>
<dbReference type="OMA" id="HTKQIFL"/>
<evidence type="ECO:0000256" key="4">
    <source>
        <dbReference type="ARBA" id="ARBA00047878"/>
    </source>
</evidence>
<dbReference type="GeneTree" id="ENSGT00950000185102"/>
<evidence type="ECO:0000313" key="9">
    <source>
        <dbReference type="Proteomes" id="UP000472240"/>
    </source>
</evidence>
<dbReference type="Pfam" id="PF16884">
    <property type="entry name" value="ADH_N_2"/>
    <property type="match status" value="1"/>
</dbReference>
<name>A0A671E7Y7_RHIFE</name>
<reference evidence="8" key="5">
    <citation type="submission" date="2025-09" db="UniProtKB">
        <authorList>
            <consortium name="Ensembl"/>
        </authorList>
    </citation>
    <scope>IDENTIFICATION</scope>
</reference>
<comment type="catalytic activity">
    <reaction evidence="5">
        <text>13,14-dihydro-15-oxo-PGF2alpha + NADP(+) = 15-oxoprostaglandin F2alpha + NADPH + H(+)</text>
        <dbReference type="Rhea" id="RHEA:50588"/>
        <dbReference type="ChEBI" id="CHEBI:15378"/>
        <dbReference type="ChEBI" id="CHEBI:57783"/>
        <dbReference type="ChEBI" id="CHEBI:58349"/>
        <dbReference type="ChEBI" id="CHEBI:133374"/>
        <dbReference type="ChEBI" id="CHEBI:133409"/>
    </reaction>
    <physiologicalReaction direction="right-to-left" evidence="5">
        <dbReference type="Rhea" id="RHEA:50590"/>
    </physiologicalReaction>
</comment>
<evidence type="ECO:0000259" key="7">
    <source>
        <dbReference type="Pfam" id="PF16884"/>
    </source>
</evidence>
<dbReference type="InterPro" id="IPR041694">
    <property type="entry name" value="ADH_N_2"/>
</dbReference>
<sequence>MIVRRVILNSRVGKNGNPVAENFRVEEVNLPDNINEGQLQVRTLYLSVDPYIYSETTGDLIQLLMDHTKQIFLNQ</sequence>
<comment type="similarity">
    <text evidence="1">Belongs to the NADP-dependent oxidoreductase L4BD family.</text>
</comment>
<comment type="catalytic activity">
    <reaction evidence="6">
        <text>13,14-dihydro-15-oxo-prostaglandin E1 + NADP(+) = 15-oxoprostaglandin E1 + NADPH + H(+)</text>
        <dbReference type="Rhea" id="RHEA:50584"/>
        <dbReference type="ChEBI" id="CHEBI:15378"/>
        <dbReference type="ChEBI" id="CHEBI:57401"/>
        <dbReference type="ChEBI" id="CHEBI:57783"/>
        <dbReference type="ChEBI" id="CHEBI:58349"/>
        <dbReference type="ChEBI" id="CHEBI:133408"/>
    </reaction>
    <physiologicalReaction direction="right-to-left" evidence="6">
        <dbReference type="Rhea" id="RHEA:50586"/>
    </physiologicalReaction>
</comment>
<evidence type="ECO:0000256" key="6">
    <source>
        <dbReference type="ARBA" id="ARBA00049070"/>
    </source>
</evidence>
<evidence type="ECO:0000256" key="2">
    <source>
        <dbReference type="ARBA" id="ARBA00011981"/>
    </source>
</evidence>
<feature type="domain" description="Oxidoreductase N-terminal" evidence="7">
    <location>
        <begin position="4"/>
        <end position="52"/>
    </location>
</feature>
<reference evidence="8" key="4">
    <citation type="submission" date="2025-08" db="UniProtKB">
        <authorList>
            <consortium name="Ensembl"/>
        </authorList>
    </citation>
    <scope>IDENTIFICATION</scope>
</reference>
<dbReference type="AlphaFoldDB" id="A0A671E7Y7"/>
<evidence type="ECO:0000313" key="8">
    <source>
        <dbReference type="Ensembl" id="ENSRFEP00010007813.1"/>
    </source>
</evidence>
<dbReference type="SUPFAM" id="SSF50129">
    <property type="entry name" value="GroES-like"/>
    <property type="match status" value="1"/>
</dbReference>
<evidence type="ECO:0000256" key="1">
    <source>
        <dbReference type="ARBA" id="ARBA00010460"/>
    </source>
</evidence>
<dbReference type="EC" id="1.3.1.48" evidence="2"/>
<dbReference type="Ensembl" id="ENSRFET00010008602.1">
    <property type="protein sequence ID" value="ENSRFEP00010007813.1"/>
    <property type="gene ID" value="ENSRFEG00010005337.1"/>
</dbReference>
<keyword evidence="9" id="KW-1185">Reference proteome</keyword>
<accession>A0A671E7Y7</accession>
<protein>
    <recommendedName>
        <fullName evidence="3">15-oxoprostaglandin 13-reductase</fullName>
        <ecNumber evidence="2">1.3.1.48</ecNumber>
    </recommendedName>
    <alternativeName>
        <fullName evidence="3">15-oxoprostaglandin 13-reductase</fullName>
    </alternativeName>
</protein>
<evidence type="ECO:0000256" key="3">
    <source>
        <dbReference type="ARBA" id="ARBA00033119"/>
    </source>
</evidence>
<reference evidence="8 9" key="2">
    <citation type="journal article" date="2018" name="Annu Rev Anim Biosci">
        <title>Bat Biology, Genomes, and the Bat1K Project: To Generate Chromosome-Level Genomes for All Living Bat Species.</title>
        <authorList>
            <person name="Teeling E.C."/>
            <person name="Vernes S.C."/>
            <person name="Davalos L.M."/>
            <person name="Ray D.A."/>
            <person name="Gilbert M.T.P."/>
            <person name="Myers E."/>
        </authorList>
    </citation>
    <scope>NUCLEOTIDE SEQUENCE</scope>
</reference>
<dbReference type="Proteomes" id="UP000472240">
    <property type="component" value="Chromosome 15"/>
</dbReference>
<dbReference type="InParanoid" id="A0A671E7Y7"/>
<dbReference type="Gene3D" id="3.90.180.10">
    <property type="entry name" value="Medium-chain alcohol dehydrogenases, catalytic domain"/>
    <property type="match status" value="1"/>
</dbReference>
<reference evidence="9" key="3">
    <citation type="submission" date="2018-12" db="EMBL/GenBank/DDBJ databases">
        <title>G10K-VGP greater horseshoe bat female genome, primary haplotype.</title>
        <authorList>
            <person name="Teeling E."/>
            <person name="Myers G."/>
            <person name="Vernes S."/>
            <person name="Pippel M."/>
            <person name="Winkler S."/>
            <person name="Fedrigo O."/>
            <person name="Rhie A."/>
            <person name="Koren S."/>
            <person name="Phillippy A."/>
            <person name="Lewin H."/>
            <person name="Damas J."/>
            <person name="Howe K."/>
            <person name="Mountcastle J."/>
            <person name="Jarvis E.D."/>
        </authorList>
    </citation>
    <scope>NUCLEOTIDE SEQUENCE [LARGE SCALE GENOMIC DNA]</scope>
</reference>
<dbReference type="InterPro" id="IPR011032">
    <property type="entry name" value="GroES-like_sf"/>
</dbReference>